<evidence type="ECO:0000313" key="6">
    <source>
        <dbReference type="EMBL" id="CDG67724.1"/>
    </source>
</evidence>
<protein>
    <submittedName>
        <fullName evidence="6">Nucleoside diphosphate-linked moiety X motif 22</fullName>
    </submittedName>
</protein>
<name>T2M6G8_HYDVU</name>
<accession>T2M6G8</accession>
<dbReference type="InterPro" id="IPR055295">
    <property type="entry name" value="NUDT22/NUDT9-like"/>
</dbReference>
<dbReference type="InterPro" id="IPR015797">
    <property type="entry name" value="NUDIX_hydrolase-like_dom_sf"/>
</dbReference>
<comment type="cofactor">
    <cofactor evidence="1">
        <name>Mg(2+)</name>
        <dbReference type="ChEBI" id="CHEBI:18420"/>
    </cofactor>
</comment>
<dbReference type="Gene3D" id="3.90.79.10">
    <property type="entry name" value="Nucleoside Triphosphate Pyrophosphohydrolase"/>
    <property type="match status" value="1"/>
</dbReference>
<dbReference type="GO" id="GO:0052751">
    <property type="term" value="F:GDP-mannose hydrolase activity"/>
    <property type="evidence" value="ECO:0007669"/>
    <property type="project" value="TreeGrafter"/>
</dbReference>
<evidence type="ECO:0000256" key="1">
    <source>
        <dbReference type="ARBA" id="ARBA00001946"/>
    </source>
</evidence>
<proteinExistence type="evidence at transcript level"/>
<evidence type="ECO:0000259" key="5">
    <source>
        <dbReference type="PROSITE" id="PS51462"/>
    </source>
</evidence>
<dbReference type="PANTHER" id="PTHR31835:SF1">
    <property type="entry name" value="URIDINE DIPHOSPHATE GLUCOSE PYROPHOSPHATASE NUDT22"/>
    <property type="match status" value="1"/>
</dbReference>
<dbReference type="OrthoDB" id="242473at2759"/>
<feature type="domain" description="Nudix hydrolase" evidence="5">
    <location>
        <begin position="116"/>
        <end position="274"/>
    </location>
</feature>
<keyword evidence="2" id="KW-0479">Metal-binding</keyword>
<sequence>LFGYMESLVWEIVSCQELKSSDIKIQLSKKFNRKAHPNIDETMDTIWREACAKNNRLYNGSKFRLASVELNEFGEIIVNIGITDYKETFCTNFSHICNEIYDFGILNYNDKYACFGNAIGVGSVVLSNDGFIILIKRSNWVGESKGLLDTPGGHAEPCELLSHLNIDDIFLARGEDVANEIYYAMIREVRDEINIPETCLSWPVCLGIFRNKLLGGKPGFVFYIKCDLLKDDIEKYYHKGGLETDESTDILFMSLKELKSYTDEEFAVLICDMAPGCQAALHMFKKLYF</sequence>
<keyword evidence="3" id="KW-0378">Hydrolase</keyword>
<dbReference type="InterPro" id="IPR000086">
    <property type="entry name" value="NUDIX_hydrolase_dom"/>
</dbReference>
<dbReference type="PANTHER" id="PTHR31835">
    <property type="entry name" value="URIDINE DIPHOSPHATE GLUCOSE PYROPHOSPHATASE"/>
    <property type="match status" value="1"/>
</dbReference>
<dbReference type="GO" id="GO:0046872">
    <property type="term" value="F:metal ion binding"/>
    <property type="evidence" value="ECO:0007669"/>
    <property type="project" value="UniProtKB-KW"/>
</dbReference>
<dbReference type="SUPFAM" id="SSF55811">
    <property type="entry name" value="Nudix"/>
    <property type="match status" value="1"/>
</dbReference>
<organism evidence="6">
    <name type="scientific">Hydra vulgaris</name>
    <name type="common">Hydra</name>
    <name type="synonym">Hydra attenuata</name>
    <dbReference type="NCBI Taxonomy" id="6087"/>
    <lineage>
        <taxon>Eukaryota</taxon>
        <taxon>Metazoa</taxon>
        <taxon>Cnidaria</taxon>
        <taxon>Hydrozoa</taxon>
        <taxon>Hydroidolina</taxon>
        <taxon>Anthoathecata</taxon>
        <taxon>Aplanulata</taxon>
        <taxon>Hydridae</taxon>
        <taxon>Hydra</taxon>
    </lineage>
</organism>
<evidence type="ECO:0000256" key="4">
    <source>
        <dbReference type="ARBA" id="ARBA00022842"/>
    </source>
</evidence>
<gene>
    <name evidence="6" type="primary">NUDT22</name>
</gene>
<evidence type="ECO:0000256" key="2">
    <source>
        <dbReference type="ARBA" id="ARBA00022723"/>
    </source>
</evidence>
<dbReference type="EMBL" id="HAAD01001492">
    <property type="protein sequence ID" value="CDG67724.1"/>
    <property type="molecule type" value="mRNA"/>
</dbReference>
<evidence type="ECO:0000256" key="3">
    <source>
        <dbReference type="ARBA" id="ARBA00022801"/>
    </source>
</evidence>
<dbReference type="PROSITE" id="PS51462">
    <property type="entry name" value="NUDIX"/>
    <property type="match status" value="1"/>
</dbReference>
<feature type="non-terminal residue" evidence="6">
    <location>
        <position position="1"/>
    </location>
</feature>
<dbReference type="AlphaFoldDB" id="T2M6G8"/>
<keyword evidence="4" id="KW-0460">Magnesium</keyword>
<reference evidence="6" key="1">
    <citation type="journal article" date="2013" name="Genome Biol. Evol.">
        <title>Punctuated emergences of genetic and phenotypic innovations in eumetazoan, bilaterian, euteleostome, and hominidae ancestors.</title>
        <authorList>
            <person name="Wenger Y."/>
            <person name="Galliot B."/>
        </authorList>
    </citation>
    <scope>NUCLEOTIDE SEQUENCE</scope>
    <source>
        <tissue evidence="6">Whole animals</tissue>
    </source>
</reference>
<dbReference type="CDD" id="cd02883">
    <property type="entry name" value="NUDIX_Hydrolase"/>
    <property type="match status" value="1"/>
</dbReference>